<dbReference type="InParanoid" id="A0A4S2MN52"/>
<protein>
    <submittedName>
        <fullName evidence="1">Uncharacterized protein</fullName>
    </submittedName>
</protein>
<dbReference type="EMBL" id="ML220171">
    <property type="protein sequence ID" value="TGZ76619.1"/>
    <property type="molecule type" value="Genomic_DNA"/>
</dbReference>
<reference evidence="1 2" key="1">
    <citation type="submission" date="2019-04" db="EMBL/GenBank/DDBJ databases">
        <title>Comparative genomics and transcriptomics to analyze fruiting body development in filamentous ascomycetes.</title>
        <authorList>
            <consortium name="DOE Joint Genome Institute"/>
            <person name="Lutkenhaus R."/>
            <person name="Traeger S."/>
            <person name="Breuer J."/>
            <person name="Kuo A."/>
            <person name="Lipzen A."/>
            <person name="Pangilinan J."/>
            <person name="Dilworth D."/>
            <person name="Sandor L."/>
            <person name="Poggeler S."/>
            <person name="Barry K."/>
            <person name="Grigoriev I.V."/>
            <person name="Nowrousian M."/>
        </authorList>
    </citation>
    <scope>NUCLEOTIDE SEQUENCE [LARGE SCALE GENOMIC DNA]</scope>
    <source>
        <strain evidence="1 2">CBS 389.68</strain>
    </source>
</reference>
<name>A0A4S2MN52_9PEZI</name>
<proteinExistence type="predicted"/>
<keyword evidence="2" id="KW-1185">Reference proteome</keyword>
<dbReference type="AlphaFoldDB" id="A0A4S2MN52"/>
<sequence length="217" mass="23905">MPQQCIRGSEAGVLQYFEDETRRDLATKMLLDAFGSPETRDGRGDLHSALGVRLGRYPTGYDDGEGWEYGDVFIFPTSPRPPLSPLTTLFKAPNPLITLHILAPSSIQPSLYLHPSPPQLKTPTTPMHIHNVLLFLITLTSTASATFCFLNGLSVRLGAPPNNPFLRRRQAICQRLPLQNGGRGPARPAPGLLHLSHHPHHVAERPGNSNHTNRHSN</sequence>
<evidence type="ECO:0000313" key="1">
    <source>
        <dbReference type="EMBL" id="TGZ76619.1"/>
    </source>
</evidence>
<evidence type="ECO:0000313" key="2">
    <source>
        <dbReference type="Proteomes" id="UP000298138"/>
    </source>
</evidence>
<gene>
    <name evidence="1" type="ORF">EX30DRAFT_389925</name>
</gene>
<accession>A0A4S2MN52</accession>
<organism evidence="1 2">
    <name type="scientific">Ascodesmis nigricans</name>
    <dbReference type="NCBI Taxonomy" id="341454"/>
    <lineage>
        <taxon>Eukaryota</taxon>
        <taxon>Fungi</taxon>
        <taxon>Dikarya</taxon>
        <taxon>Ascomycota</taxon>
        <taxon>Pezizomycotina</taxon>
        <taxon>Pezizomycetes</taxon>
        <taxon>Pezizales</taxon>
        <taxon>Ascodesmidaceae</taxon>
        <taxon>Ascodesmis</taxon>
    </lineage>
</organism>
<dbReference type="Proteomes" id="UP000298138">
    <property type="component" value="Unassembled WGS sequence"/>
</dbReference>